<accession>A0ABD3GSN6</accession>
<evidence type="ECO:0000256" key="1">
    <source>
        <dbReference type="SAM" id="MobiDB-lite"/>
    </source>
</evidence>
<dbReference type="EMBL" id="JBJQOH010000007">
    <property type="protein sequence ID" value="KAL3681586.1"/>
    <property type="molecule type" value="Genomic_DNA"/>
</dbReference>
<feature type="region of interest" description="Disordered" evidence="1">
    <location>
        <begin position="90"/>
        <end position="110"/>
    </location>
</feature>
<feature type="compositionally biased region" description="Low complexity" evidence="1">
    <location>
        <begin position="15"/>
        <end position="37"/>
    </location>
</feature>
<comment type="caution">
    <text evidence="2">The sequence shown here is derived from an EMBL/GenBank/DDBJ whole genome shotgun (WGS) entry which is preliminary data.</text>
</comment>
<dbReference type="Proteomes" id="UP001633002">
    <property type="component" value="Unassembled WGS sequence"/>
</dbReference>
<gene>
    <name evidence="2" type="ORF">R1sor_024542</name>
</gene>
<proteinExistence type="predicted"/>
<feature type="region of interest" description="Disordered" evidence="1">
    <location>
        <begin position="1"/>
        <end position="45"/>
    </location>
</feature>
<reference evidence="2 3" key="1">
    <citation type="submission" date="2024-09" db="EMBL/GenBank/DDBJ databases">
        <title>Chromosome-scale assembly of Riccia sorocarpa.</title>
        <authorList>
            <person name="Paukszto L."/>
        </authorList>
    </citation>
    <scope>NUCLEOTIDE SEQUENCE [LARGE SCALE GENOMIC DNA]</scope>
    <source>
        <strain evidence="2">LP-2024</strain>
        <tissue evidence="2">Aerial parts of the thallus</tissue>
    </source>
</reference>
<dbReference type="AlphaFoldDB" id="A0ABD3GSN6"/>
<keyword evidence="3" id="KW-1185">Reference proteome</keyword>
<evidence type="ECO:0000313" key="2">
    <source>
        <dbReference type="EMBL" id="KAL3681586.1"/>
    </source>
</evidence>
<protein>
    <submittedName>
        <fullName evidence="2">Uncharacterized protein</fullName>
    </submittedName>
</protein>
<evidence type="ECO:0000313" key="3">
    <source>
        <dbReference type="Proteomes" id="UP001633002"/>
    </source>
</evidence>
<organism evidence="2 3">
    <name type="scientific">Riccia sorocarpa</name>
    <dbReference type="NCBI Taxonomy" id="122646"/>
    <lineage>
        <taxon>Eukaryota</taxon>
        <taxon>Viridiplantae</taxon>
        <taxon>Streptophyta</taxon>
        <taxon>Embryophyta</taxon>
        <taxon>Marchantiophyta</taxon>
        <taxon>Marchantiopsida</taxon>
        <taxon>Marchantiidae</taxon>
        <taxon>Marchantiales</taxon>
        <taxon>Ricciaceae</taxon>
        <taxon>Riccia</taxon>
    </lineage>
</organism>
<sequence length="153" mass="17599">MQNSMHNRAESLSIPQSRPSSTDSPDSPSTPGQPSTPLHSDTERSCLEQLRDIGERANSGKWRKKDVNRASSAVVDEMEKFGESISAVEDRRDVREEKRDNREEQRIQRESEHMSFLEENMAATRQLEERQDTEMVDVFKTMAQAFLLMAQQK</sequence>
<name>A0ABD3GSN6_9MARC</name>